<organism evidence="2 5">
    <name type="scientific">Eiseniibacteriota bacterium</name>
    <dbReference type="NCBI Taxonomy" id="2212470"/>
    <lineage>
        <taxon>Bacteria</taxon>
        <taxon>Candidatus Eiseniibacteriota</taxon>
    </lineage>
</organism>
<dbReference type="AlphaFoldDB" id="A0A538STH5"/>
<dbReference type="Gene3D" id="3.40.50.150">
    <property type="entry name" value="Vaccinia Virus protein VP39"/>
    <property type="match status" value="1"/>
</dbReference>
<keyword evidence="2" id="KW-0808">Transferase</keyword>
<gene>
    <name evidence="2" type="ORF">E6K74_05365</name>
    <name evidence="3" type="ORF">E6K77_04450</name>
</gene>
<dbReference type="Proteomes" id="UP000317366">
    <property type="component" value="Unassembled WGS sequence"/>
</dbReference>
<dbReference type="InterPro" id="IPR029063">
    <property type="entry name" value="SAM-dependent_MTases_sf"/>
</dbReference>
<dbReference type="Pfam" id="PF13649">
    <property type="entry name" value="Methyltransf_25"/>
    <property type="match status" value="1"/>
</dbReference>
<evidence type="ECO:0000259" key="1">
    <source>
        <dbReference type="Pfam" id="PF13649"/>
    </source>
</evidence>
<name>A0A538STH5_UNCEI</name>
<dbReference type="PANTHER" id="PTHR42912:SF93">
    <property type="entry name" value="N6-ADENOSINE-METHYLTRANSFERASE TMT1A"/>
    <property type="match status" value="1"/>
</dbReference>
<keyword evidence="2" id="KW-0489">Methyltransferase</keyword>
<evidence type="ECO:0000313" key="5">
    <source>
        <dbReference type="Proteomes" id="UP000319829"/>
    </source>
</evidence>
<dbReference type="InterPro" id="IPR041698">
    <property type="entry name" value="Methyltransf_25"/>
</dbReference>
<protein>
    <submittedName>
        <fullName evidence="2">Class I SAM-dependent methyltransferase</fullName>
    </submittedName>
</protein>
<dbReference type="InterPro" id="IPR050508">
    <property type="entry name" value="Methyltransf_Superfamily"/>
</dbReference>
<dbReference type="CDD" id="cd02440">
    <property type="entry name" value="AdoMet_MTases"/>
    <property type="match status" value="1"/>
</dbReference>
<dbReference type="EMBL" id="VBOX01000048">
    <property type="protein sequence ID" value="TMQ63996.1"/>
    <property type="molecule type" value="Genomic_DNA"/>
</dbReference>
<evidence type="ECO:0000313" key="4">
    <source>
        <dbReference type="Proteomes" id="UP000317366"/>
    </source>
</evidence>
<dbReference type="GO" id="GO:0032259">
    <property type="term" value="P:methylation"/>
    <property type="evidence" value="ECO:0007669"/>
    <property type="project" value="UniProtKB-KW"/>
</dbReference>
<sequence length="276" mass="30676">MRHRPEPDYDAARAASYWSGARHEDGDELASVLSLGEPHAVNEAYDAWEVGLLLESIEGRSFRRGLDLGTGVGRVATRLAVRLPRLVCADLATGMLERARQNARRAGVRNLDPVRLRSDRLPFRDGAVDLVVCLGLMEHLPPASRRATMQECARVLAPGGFLVVALNNSRSRFLRDPSDNPLRDGAQQESGYFCAVVEDAAFVLEAAEHFEDRVLGSNLFYSLHRHAARRLTSSERRSPKLRPFFLHAAAWDRAVRPVGPLAEAAADHHLHLLVRR</sequence>
<proteinExistence type="predicted"/>
<evidence type="ECO:0000313" key="3">
    <source>
        <dbReference type="EMBL" id="TMQ63996.1"/>
    </source>
</evidence>
<feature type="domain" description="Methyltransferase" evidence="1">
    <location>
        <begin position="66"/>
        <end position="160"/>
    </location>
</feature>
<dbReference type="EMBL" id="VBOU01000059">
    <property type="protein sequence ID" value="TMQ54675.1"/>
    <property type="molecule type" value="Genomic_DNA"/>
</dbReference>
<dbReference type="SUPFAM" id="SSF53335">
    <property type="entry name" value="S-adenosyl-L-methionine-dependent methyltransferases"/>
    <property type="match status" value="1"/>
</dbReference>
<evidence type="ECO:0000313" key="2">
    <source>
        <dbReference type="EMBL" id="TMQ54675.1"/>
    </source>
</evidence>
<accession>A0A538STH5</accession>
<reference evidence="4 5" key="1">
    <citation type="journal article" date="2019" name="Nat. Microbiol.">
        <title>Mediterranean grassland soil C-N compound turnover is dependent on rainfall and depth, and is mediated by genomically divergent microorganisms.</title>
        <authorList>
            <person name="Diamond S."/>
            <person name="Andeer P.F."/>
            <person name="Li Z."/>
            <person name="Crits-Christoph A."/>
            <person name="Burstein D."/>
            <person name="Anantharaman K."/>
            <person name="Lane K.R."/>
            <person name="Thomas B.C."/>
            <person name="Pan C."/>
            <person name="Northen T.R."/>
            <person name="Banfield J.F."/>
        </authorList>
    </citation>
    <scope>NUCLEOTIDE SEQUENCE [LARGE SCALE GENOMIC DNA]</scope>
    <source>
        <strain evidence="2">WS_4</strain>
        <strain evidence="3">WS_7</strain>
    </source>
</reference>
<dbReference type="GO" id="GO:0008168">
    <property type="term" value="F:methyltransferase activity"/>
    <property type="evidence" value="ECO:0007669"/>
    <property type="project" value="UniProtKB-KW"/>
</dbReference>
<dbReference type="PANTHER" id="PTHR42912">
    <property type="entry name" value="METHYLTRANSFERASE"/>
    <property type="match status" value="1"/>
</dbReference>
<dbReference type="Proteomes" id="UP000319829">
    <property type="component" value="Unassembled WGS sequence"/>
</dbReference>
<comment type="caution">
    <text evidence="2">The sequence shown here is derived from an EMBL/GenBank/DDBJ whole genome shotgun (WGS) entry which is preliminary data.</text>
</comment>